<accession>A0A8S3VGI1</accession>
<evidence type="ECO:0008006" key="4">
    <source>
        <dbReference type="Google" id="ProtNLM"/>
    </source>
</evidence>
<keyword evidence="1" id="KW-1133">Transmembrane helix</keyword>
<dbReference type="CDD" id="cd22823">
    <property type="entry name" value="Gal_Rha_Lectin"/>
    <property type="match status" value="1"/>
</dbReference>
<keyword evidence="3" id="KW-1185">Reference proteome</keyword>
<evidence type="ECO:0000313" key="3">
    <source>
        <dbReference type="Proteomes" id="UP000683360"/>
    </source>
</evidence>
<evidence type="ECO:0000313" key="2">
    <source>
        <dbReference type="EMBL" id="CAG2252645.1"/>
    </source>
</evidence>
<dbReference type="OrthoDB" id="6103243at2759"/>
<evidence type="ECO:0000256" key="1">
    <source>
        <dbReference type="SAM" id="Phobius"/>
    </source>
</evidence>
<dbReference type="Gene3D" id="2.60.120.740">
    <property type="match status" value="1"/>
</dbReference>
<protein>
    <recommendedName>
        <fullName evidence="4">SUEL-type lectin domain-containing protein</fullName>
    </recommendedName>
</protein>
<dbReference type="InterPro" id="IPR043159">
    <property type="entry name" value="Lectin_gal-bd_sf"/>
</dbReference>
<organism evidence="2 3">
    <name type="scientific">Mytilus edulis</name>
    <name type="common">Blue mussel</name>
    <dbReference type="NCBI Taxonomy" id="6550"/>
    <lineage>
        <taxon>Eukaryota</taxon>
        <taxon>Metazoa</taxon>
        <taxon>Spiralia</taxon>
        <taxon>Lophotrochozoa</taxon>
        <taxon>Mollusca</taxon>
        <taxon>Bivalvia</taxon>
        <taxon>Autobranchia</taxon>
        <taxon>Pteriomorphia</taxon>
        <taxon>Mytilida</taxon>
        <taxon>Mytiloidea</taxon>
        <taxon>Mytilidae</taxon>
        <taxon>Mytilinae</taxon>
        <taxon>Mytilus</taxon>
    </lineage>
</organism>
<dbReference type="Proteomes" id="UP000683360">
    <property type="component" value="Unassembled WGS sequence"/>
</dbReference>
<reference evidence="2" key="1">
    <citation type="submission" date="2021-03" db="EMBL/GenBank/DDBJ databases">
        <authorList>
            <person name="Bekaert M."/>
        </authorList>
    </citation>
    <scope>NUCLEOTIDE SEQUENCE</scope>
</reference>
<keyword evidence="1" id="KW-0472">Membrane</keyword>
<dbReference type="EMBL" id="CAJPWZ010003127">
    <property type="protein sequence ID" value="CAG2252645.1"/>
    <property type="molecule type" value="Genomic_DNA"/>
</dbReference>
<comment type="caution">
    <text evidence="2">The sequence shown here is derived from an EMBL/GenBank/DDBJ whole genome shotgun (WGS) entry which is preliminary data.</text>
</comment>
<dbReference type="AlphaFoldDB" id="A0A8S3VGI1"/>
<feature type="transmembrane region" description="Helical" evidence="1">
    <location>
        <begin position="121"/>
        <end position="142"/>
    </location>
</feature>
<gene>
    <name evidence="2" type="ORF">MEDL_64219</name>
</gene>
<sequence length="226" mass="26054">MDGDVYLQCPHRQSIVITNILYQTKWNIFELRLFNPFVCKTLTNSRNDCKYTISYQHLQDQCIWEDTCTVIMNYNPCSSEPLLYATIYYECSESRYETIVPLIKYYPNGIPTSTSTQKVKIGLGTAVGITSLIAIIALLCMLKSRRNKHEQRPNPMSRSNHLNHDYDNSFENPTVYQISASNPGYTGYSQTMLDRVDTSSDINYALPSYEEAVSNPYEEVNYRTPK</sequence>
<name>A0A8S3VGI1_MYTED</name>
<proteinExistence type="predicted"/>
<keyword evidence="1" id="KW-0812">Transmembrane</keyword>